<evidence type="ECO:0000313" key="11">
    <source>
        <dbReference type="Proteomes" id="UP000245946"/>
    </source>
</evidence>
<keyword evidence="4" id="KW-0238">DNA-binding</keyword>
<dbReference type="STRING" id="58919.A0A316ZF22"/>
<dbReference type="InterPro" id="IPR046347">
    <property type="entry name" value="bZIP_sf"/>
</dbReference>
<gene>
    <name evidence="10" type="ORF">FA09DRAFT_325229</name>
</gene>
<dbReference type="OrthoDB" id="5571888at2759"/>
<feature type="domain" description="BZIP" evidence="9">
    <location>
        <begin position="297"/>
        <end position="360"/>
    </location>
</feature>
<dbReference type="PANTHER" id="PTHR47416">
    <property type="entry name" value="BASIC-LEUCINE ZIPPER TRANSCRIPTION FACTOR F-RELATED"/>
    <property type="match status" value="1"/>
</dbReference>
<evidence type="ECO:0000259" key="9">
    <source>
        <dbReference type="PROSITE" id="PS50217"/>
    </source>
</evidence>
<evidence type="ECO:0000313" key="10">
    <source>
        <dbReference type="EMBL" id="PWN98945.1"/>
    </source>
</evidence>
<dbReference type="InterPro" id="IPR004827">
    <property type="entry name" value="bZIP"/>
</dbReference>
<dbReference type="GO" id="GO:0003700">
    <property type="term" value="F:DNA-binding transcription factor activity"/>
    <property type="evidence" value="ECO:0007669"/>
    <property type="project" value="InterPro"/>
</dbReference>
<keyword evidence="11" id="KW-1185">Reference proteome</keyword>
<dbReference type="EMBL" id="KZ819290">
    <property type="protein sequence ID" value="PWN98945.1"/>
    <property type="molecule type" value="Genomic_DNA"/>
</dbReference>
<organism evidence="10 11">
    <name type="scientific">Tilletiopsis washingtonensis</name>
    <dbReference type="NCBI Taxonomy" id="58919"/>
    <lineage>
        <taxon>Eukaryota</taxon>
        <taxon>Fungi</taxon>
        <taxon>Dikarya</taxon>
        <taxon>Basidiomycota</taxon>
        <taxon>Ustilaginomycotina</taxon>
        <taxon>Exobasidiomycetes</taxon>
        <taxon>Entylomatales</taxon>
        <taxon>Entylomatales incertae sedis</taxon>
        <taxon>Tilletiopsis</taxon>
    </lineage>
</organism>
<proteinExistence type="inferred from homology"/>
<feature type="region of interest" description="Disordered" evidence="8">
    <location>
        <begin position="387"/>
        <end position="458"/>
    </location>
</feature>
<feature type="region of interest" description="Disordered" evidence="8">
    <location>
        <begin position="34"/>
        <end position="93"/>
    </location>
</feature>
<dbReference type="GO" id="GO:0005634">
    <property type="term" value="C:nucleus"/>
    <property type="evidence" value="ECO:0007669"/>
    <property type="project" value="UniProtKB-SubCell"/>
</dbReference>
<dbReference type="SMART" id="SM00338">
    <property type="entry name" value="BRLZ"/>
    <property type="match status" value="1"/>
</dbReference>
<feature type="coiled-coil region" evidence="7">
    <location>
        <begin position="336"/>
        <end position="363"/>
    </location>
</feature>
<protein>
    <recommendedName>
        <fullName evidence="9">BZIP domain-containing protein</fullName>
    </recommendedName>
</protein>
<keyword evidence="7" id="KW-0175">Coiled coil</keyword>
<evidence type="ECO:0000256" key="5">
    <source>
        <dbReference type="ARBA" id="ARBA00023163"/>
    </source>
</evidence>
<dbReference type="Gene3D" id="1.20.5.170">
    <property type="match status" value="1"/>
</dbReference>
<dbReference type="AlphaFoldDB" id="A0A316ZF22"/>
<evidence type="ECO:0000256" key="2">
    <source>
        <dbReference type="ARBA" id="ARBA00007163"/>
    </source>
</evidence>
<feature type="compositionally biased region" description="Low complexity" evidence="8">
    <location>
        <begin position="46"/>
        <end position="84"/>
    </location>
</feature>
<dbReference type="GeneID" id="37268701"/>
<feature type="compositionally biased region" description="Low complexity" evidence="8">
    <location>
        <begin position="400"/>
        <end position="417"/>
    </location>
</feature>
<feature type="compositionally biased region" description="Acidic residues" evidence="8">
    <location>
        <begin position="247"/>
        <end position="264"/>
    </location>
</feature>
<evidence type="ECO:0000256" key="3">
    <source>
        <dbReference type="ARBA" id="ARBA00023015"/>
    </source>
</evidence>
<evidence type="ECO:0000256" key="7">
    <source>
        <dbReference type="SAM" id="Coils"/>
    </source>
</evidence>
<feature type="compositionally biased region" description="Pro residues" evidence="8">
    <location>
        <begin position="34"/>
        <end position="45"/>
    </location>
</feature>
<dbReference type="Proteomes" id="UP000245946">
    <property type="component" value="Unassembled WGS sequence"/>
</dbReference>
<comment type="similarity">
    <text evidence="2">Belongs to the bZIP family.</text>
</comment>
<dbReference type="SUPFAM" id="SSF57959">
    <property type="entry name" value="Leucine zipper domain"/>
    <property type="match status" value="1"/>
</dbReference>
<dbReference type="PANTHER" id="PTHR47416:SF8">
    <property type="entry name" value="BASIC-LEUCINE ZIPPER TRANSCRIPTION FACTOR E-RELATED"/>
    <property type="match status" value="1"/>
</dbReference>
<name>A0A316ZF22_9BASI</name>
<evidence type="ECO:0000256" key="6">
    <source>
        <dbReference type="ARBA" id="ARBA00023242"/>
    </source>
</evidence>
<dbReference type="CDD" id="cd14810">
    <property type="entry name" value="bZIP_u1"/>
    <property type="match status" value="1"/>
</dbReference>
<reference evidence="10 11" key="1">
    <citation type="journal article" date="2018" name="Mol. Biol. Evol.">
        <title>Broad Genomic Sampling Reveals a Smut Pathogenic Ancestry of the Fungal Clade Ustilaginomycotina.</title>
        <authorList>
            <person name="Kijpornyongpan T."/>
            <person name="Mondo S.J."/>
            <person name="Barry K."/>
            <person name="Sandor L."/>
            <person name="Lee J."/>
            <person name="Lipzen A."/>
            <person name="Pangilinan J."/>
            <person name="LaButti K."/>
            <person name="Hainaut M."/>
            <person name="Henrissat B."/>
            <person name="Grigoriev I.V."/>
            <person name="Spatafora J.W."/>
            <person name="Aime M.C."/>
        </authorList>
    </citation>
    <scope>NUCLEOTIDE SEQUENCE [LARGE SCALE GENOMIC DNA]</scope>
    <source>
        <strain evidence="10 11">MCA 4186</strain>
    </source>
</reference>
<accession>A0A316ZF22</accession>
<dbReference type="PROSITE" id="PS50217">
    <property type="entry name" value="BZIP"/>
    <property type="match status" value="1"/>
</dbReference>
<evidence type="ECO:0000256" key="4">
    <source>
        <dbReference type="ARBA" id="ARBA00023125"/>
    </source>
</evidence>
<dbReference type="PROSITE" id="PS00036">
    <property type="entry name" value="BZIP_BASIC"/>
    <property type="match status" value="1"/>
</dbReference>
<comment type="subcellular location">
    <subcellularLocation>
        <location evidence="1">Nucleus</location>
    </subcellularLocation>
</comment>
<dbReference type="GO" id="GO:0003677">
    <property type="term" value="F:DNA binding"/>
    <property type="evidence" value="ECO:0007669"/>
    <property type="project" value="UniProtKB-KW"/>
</dbReference>
<feature type="compositionally biased region" description="Polar residues" evidence="8">
    <location>
        <begin position="229"/>
        <end position="238"/>
    </location>
</feature>
<sequence length="458" mass="47132">MASVDVAVPAAPSSPAPWAALSFDDFLTFPAPSPAPTPAALPSAPPAAAAAAAAAPAPAPSPRRSAAVAPSSAATVQVAGTPPGATGPPPPPGSAPEVLFRYYLAAELRRIGSSADDHIIEKYVAQHYSSISKKAAAPVASSSSTASAAHAPVAQPTLNYEPYRRAPSPPAPSFAHAQAFRDATPPSPEAFLDPHSLVLPPPALATLPQQSSTVGVHEPFTVTRAPIVPSSNASGSYSKSRRAADAMSEDSSDGGQSEDDDEDDKASFAHLGSNTGGRGTLSAAAMLRPSPEEYRKLSSKEKRQLRNKISARNFRTRRKEHITALESELSDRDSIIAGLRAQLSQLSVANASLTEEVRTLKRTQLSATDVSRILEALQKSTGVALPAGAAPASDDQAMFASSSNPASRPSTPTSPRPGLRRNESSLLNTRKDVGPAAASKSFWGGRSAAQGSALVAAS</sequence>
<evidence type="ECO:0000256" key="8">
    <source>
        <dbReference type="SAM" id="MobiDB-lite"/>
    </source>
</evidence>
<evidence type="ECO:0000256" key="1">
    <source>
        <dbReference type="ARBA" id="ARBA00004123"/>
    </source>
</evidence>
<dbReference type="RefSeq" id="XP_025599224.1">
    <property type="nucleotide sequence ID" value="XM_025741157.1"/>
</dbReference>
<feature type="region of interest" description="Disordered" evidence="8">
    <location>
        <begin position="226"/>
        <end position="286"/>
    </location>
</feature>
<keyword evidence="5" id="KW-0804">Transcription</keyword>
<keyword evidence="3" id="KW-0805">Transcription regulation</keyword>
<keyword evidence="6" id="KW-0539">Nucleus</keyword>
<dbReference type="Pfam" id="PF07716">
    <property type="entry name" value="bZIP_2"/>
    <property type="match status" value="1"/>
</dbReference>